<accession>A0A7W6MZM8</accession>
<protein>
    <submittedName>
        <fullName evidence="1">Uncharacterized protein</fullName>
    </submittedName>
</protein>
<keyword evidence="2" id="KW-1185">Reference proteome</keyword>
<sequence>MSGIIVFFVNFVFSKNGEYEDIDFKWSQS</sequence>
<evidence type="ECO:0000313" key="2">
    <source>
        <dbReference type="Proteomes" id="UP000546007"/>
    </source>
</evidence>
<proteinExistence type="predicted"/>
<comment type="caution">
    <text evidence="1">The sequence shown here is derived from an EMBL/GenBank/DDBJ whole genome shotgun (WGS) entry which is preliminary data.</text>
</comment>
<gene>
    <name evidence="1" type="ORF">GGR14_002936</name>
</gene>
<organism evidence="1 2">
    <name type="scientific">Butyricimonas faecihominis</name>
    <dbReference type="NCBI Taxonomy" id="1472416"/>
    <lineage>
        <taxon>Bacteria</taxon>
        <taxon>Pseudomonadati</taxon>
        <taxon>Bacteroidota</taxon>
        <taxon>Bacteroidia</taxon>
        <taxon>Bacteroidales</taxon>
        <taxon>Odoribacteraceae</taxon>
        <taxon>Butyricimonas</taxon>
    </lineage>
</organism>
<dbReference type="Proteomes" id="UP000546007">
    <property type="component" value="Unassembled WGS sequence"/>
</dbReference>
<dbReference type="AlphaFoldDB" id="A0A7W6MZM8"/>
<reference evidence="1 2" key="1">
    <citation type="submission" date="2020-08" db="EMBL/GenBank/DDBJ databases">
        <title>Genomic Encyclopedia of Type Strains, Phase IV (KMG-IV): sequencing the most valuable type-strain genomes for metagenomic binning, comparative biology and taxonomic classification.</title>
        <authorList>
            <person name="Goeker M."/>
        </authorList>
    </citation>
    <scope>NUCLEOTIDE SEQUENCE [LARGE SCALE GENOMIC DNA]</scope>
    <source>
        <strain evidence="1 2">DSM 105721</strain>
    </source>
</reference>
<dbReference type="EMBL" id="JACIES010000008">
    <property type="protein sequence ID" value="MBB4027126.1"/>
    <property type="molecule type" value="Genomic_DNA"/>
</dbReference>
<name>A0A7W6MZM8_9BACT</name>
<evidence type="ECO:0000313" key="1">
    <source>
        <dbReference type="EMBL" id="MBB4027126.1"/>
    </source>
</evidence>